<feature type="transmembrane region" description="Helical" evidence="8">
    <location>
        <begin position="382"/>
        <end position="402"/>
    </location>
</feature>
<comment type="subcellular location">
    <subcellularLocation>
        <location evidence="1">Endomembrane system</location>
        <topology evidence="1">Multi-pass membrane protein</topology>
    </subcellularLocation>
</comment>
<evidence type="ECO:0000256" key="8">
    <source>
        <dbReference type="SAM" id="Phobius"/>
    </source>
</evidence>
<feature type="transmembrane region" description="Helical" evidence="8">
    <location>
        <begin position="210"/>
        <end position="230"/>
    </location>
</feature>
<dbReference type="SUPFAM" id="SSF103473">
    <property type="entry name" value="MFS general substrate transporter"/>
    <property type="match status" value="2"/>
</dbReference>
<comment type="similarity">
    <text evidence="2">Belongs to the major facilitator superfamily.</text>
</comment>
<keyword evidence="3" id="KW-0813">Transport</keyword>
<dbReference type="InterPro" id="IPR011701">
    <property type="entry name" value="MFS"/>
</dbReference>
<dbReference type="EMBL" id="ML987190">
    <property type="protein sequence ID" value="KAF2254965.1"/>
    <property type="molecule type" value="Genomic_DNA"/>
</dbReference>
<organism evidence="10 11">
    <name type="scientific">Trematosphaeria pertusa</name>
    <dbReference type="NCBI Taxonomy" id="390896"/>
    <lineage>
        <taxon>Eukaryota</taxon>
        <taxon>Fungi</taxon>
        <taxon>Dikarya</taxon>
        <taxon>Ascomycota</taxon>
        <taxon>Pezizomycotina</taxon>
        <taxon>Dothideomycetes</taxon>
        <taxon>Pleosporomycetidae</taxon>
        <taxon>Pleosporales</taxon>
        <taxon>Massarineae</taxon>
        <taxon>Trematosphaeriaceae</taxon>
        <taxon>Trematosphaeria</taxon>
    </lineage>
</organism>
<dbReference type="GO" id="GO:0012505">
    <property type="term" value="C:endomembrane system"/>
    <property type="evidence" value="ECO:0007669"/>
    <property type="project" value="UniProtKB-SubCell"/>
</dbReference>
<dbReference type="GO" id="GO:0000329">
    <property type="term" value="C:fungal-type vacuole membrane"/>
    <property type="evidence" value="ECO:0007669"/>
    <property type="project" value="TreeGrafter"/>
</dbReference>
<dbReference type="PROSITE" id="PS50850">
    <property type="entry name" value="MFS"/>
    <property type="match status" value="1"/>
</dbReference>
<feature type="transmembrane region" description="Helical" evidence="8">
    <location>
        <begin position="477"/>
        <end position="498"/>
    </location>
</feature>
<feature type="transmembrane region" description="Helical" evidence="8">
    <location>
        <begin position="86"/>
        <end position="109"/>
    </location>
</feature>
<keyword evidence="4 8" id="KW-0812">Transmembrane</keyword>
<protein>
    <recommendedName>
        <fullName evidence="9">Major facilitator superfamily (MFS) profile domain-containing protein</fullName>
    </recommendedName>
</protein>
<dbReference type="InterPro" id="IPR020846">
    <property type="entry name" value="MFS_dom"/>
</dbReference>
<keyword evidence="6 8" id="KW-0472">Membrane</keyword>
<evidence type="ECO:0000256" key="6">
    <source>
        <dbReference type="ARBA" id="ARBA00023136"/>
    </source>
</evidence>
<dbReference type="GO" id="GO:0046943">
    <property type="term" value="F:carboxylic acid transmembrane transporter activity"/>
    <property type="evidence" value="ECO:0007669"/>
    <property type="project" value="UniProtKB-ARBA"/>
</dbReference>
<feature type="transmembrane region" description="Helical" evidence="8">
    <location>
        <begin position="274"/>
        <end position="296"/>
    </location>
</feature>
<feature type="region of interest" description="Disordered" evidence="7">
    <location>
        <begin position="1"/>
        <end position="76"/>
    </location>
</feature>
<feature type="transmembrane region" description="Helical" evidence="8">
    <location>
        <begin position="441"/>
        <end position="465"/>
    </location>
</feature>
<evidence type="ECO:0000313" key="11">
    <source>
        <dbReference type="Proteomes" id="UP000800094"/>
    </source>
</evidence>
<proteinExistence type="inferred from homology"/>
<dbReference type="OrthoDB" id="3437016at2759"/>
<dbReference type="AlphaFoldDB" id="A0A6A6IWN3"/>
<keyword evidence="11" id="KW-1185">Reference proteome</keyword>
<evidence type="ECO:0000256" key="2">
    <source>
        <dbReference type="ARBA" id="ARBA00008335"/>
    </source>
</evidence>
<dbReference type="RefSeq" id="XP_033689969.1">
    <property type="nucleotide sequence ID" value="XM_033827916.1"/>
</dbReference>
<evidence type="ECO:0000256" key="7">
    <source>
        <dbReference type="SAM" id="MobiDB-lite"/>
    </source>
</evidence>
<keyword evidence="5 8" id="KW-1133">Transmembrane helix</keyword>
<dbReference type="Pfam" id="PF07690">
    <property type="entry name" value="MFS_1"/>
    <property type="match status" value="1"/>
</dbReference>
<dbReference type="Gene3D" id="1.20.1720.10">
    <property type="entry name" value="Multidrug resistance protein D"/>
    <property type="match status" value="1"/>
</dbReference>
<feature type="compositionally biased region" description="Basic and acidic residues" evidence="7">
    <location>
        <begin position="53"/>
        <end position="64"/>
    </location>
</feature>
<dbReference type="FunFam" id="1.20.1720.10:FF:000013">
    <property type="entry name" value="Related to multidrug resistance proteins"/>
    <property type="match status" value="1"/>
</dbReference>
<name>A0A6A6IWN3_9PLEO</name>
<evidence type="ECO:0000313" key="10">
    <source>
        <dbReference type="EMBL" id="KAF2254965.1"/>
    </source>
</evidence>
<evidence type="ECO:0000256" key="4">
    <source>
        <dbReference type="ARBA" id="ARBA00022692"/>
    </source>
</evidence>
<dbReference type="GeneID" id="54581246"/>
<feature type="transmembrane region" description="Helical" evidence="8">
    <location>
        <begin position="121"/>
        <end position="140"/>
    </location>
</feature>
<feature type="transmembrane region" description="Helical" evidence="8">
    <location>
        <begin position="551"/>
        <end position="570"/>
    </location>
</feature>
<reference evidence="10" key="1">
    <citation type="journal article" date="2020" name="Stud. Mycol.">
        <title>101 Dothideomycetes genomes: a test case for predicting lifestyles and emergence of pathogens.</title>
        <authorList>
            <person name="Haridas S."/>
            <person name="Albert R."/>
            <person name="Binder M."/>
            <person name="Bloem J."/>
            <person name="Labutti K."/>
            <person name="Salamov A."/>
            <person name="Andreopoulos B."/>
            <person name="Baker S."/>
            <person name="Barry K."/>
            <person name="Bills G."/>
            <person name="Bluhm B."/>
            <person name="Cannon C."/>
            <person name="Castanera R."/>
            <person name="Culley D."/>
            <person name="Daum C."/>
            <person name="Ezra D."/>
            <person name="Gonzalez J."/>
            <person name="Henrissat B."/>
            <person name="Kuo A."/>
            <person name="Liang C."/>
            <person name="Lipzen A."/>
            <person name="Lutzoni F."/>
            <person name="Magnuson J."/>
            <person name="Mondo S."/>
            <person name="Nolan M."/>
            <person name="Ohm R."/>
            <person name="Pangilinan J."/>
            <person name="Park H.-J."/>
            <person name="Ramirez L."/>
            <person name="Alfaro M."/>
            <person name="Sun H."/>
            <person name="Tritt A."/>
            <person name="Yoshinaga Y."/>
            <person name="Zwiers L.-H."/>
            <person name="Turgeon B."/>
            <person name="Goodwin S."/>
            <person name="Spatafora J."/>
            <person name="Crous P."/>
            <person name="Grigoriev I."/>
        </authorList>
    </citation>
    <scope>NUCLEOTIDE SEQUENCE</scope>
    <source>
        <strain evidence="10">CBS 122368</strain>
    </source>
</reference>
<feature type="transmembrane region" description="Helical" evidence="8">
    <location>
        <begin position="409"/>
        <end position="435"/>
    </location>
</feature>
<evidence type="ECO:0000256" key="5">
    <source>
        <dbReference type="ARBA" id="ARBA00022989"/>
    </source>
</evidence>
<evidence type="ECO:0000259" key="9">
    <source>
        <dbReference type="PROSITE" id="PS50850"/>
    </source>
</evidence>
<dbReference type="Gene3D" id="1.20.1250.20">
    <property type="entry name" value="MFS general substrate transporter like domains"/>
    <property type="match status" value="1"/>
</dbReference>
<feature type="transmembrane region" description="Helical" evidence="8">
    <location>
        <begin position="242"/>
        <end position="262"/>
    </location>
</feature>
<accession>A0A6A6IWN3</accession>
<dbReference type="CDD" id="cd17502">
    <property type="entry name" value="MFS_Azr1_MDR_like"/>
    <property type="match status" value="1"/>
</dbReference>
<gene>
    <name evidence="10" type="ORF">BU26DRAFT_514793</name>
</gene>
<feature type="transmembrane region" description="Helical" evidence="8">
    <location>
        <begin position="152"/>
        <end position="171"/>
    </location>
</feature>
<dbReference type="GO" id="GO:0015174">
    <property type="term" value="F:basic amino acid transmembrane transporter activity"/>
    <property type="evidence" value="ECO:0007669"/>
    <property type="project" value="TreeGrafter"/>
</dbReference>
<sequence>MTASPKTKHPGETSPLLPKRNQEPHRSAYSIDPGDGIAPEGPNSYQTGDEDVERQQDGDRRERQTSSSGDMSKHQGMPEVKKRMKYIFPAIAIGVFLAAADQTLVVSTYSTIGSDLHALNSTSWIATGYFLTLSAFQPVYGKLSDIFGRKSCLLFAYLIFGIGSTFCGLARNMGELIAARAFAGVGGGGMTTIVSILLSDVVSLRDRGTWQGYINIIYAAGSAAGAPLGGLLADSIGWRWSFIAQGPLCVLAFIAVAAALHLPKMDHSHWKEKILKIDFLGAFILITAVFGLLVGLDRGSNVGWSDPFAIAGLCMSPLFGVFVLVEKHVASHPFAPFRIILNKTLFACYLCNFFAFGGWLAALFFIPLYWQVIGNLRASQAGLLLVPCIVCGVSGSLFGGFYMKKTGKYYWITGIAYSILVLGLALVLLFAGTIIENIPLMIVGTCMCAFSNGIGVTTTLIGLIANASHADQAVATACSYLFRSLGSVFGISMCATAFNQTLRKSLQSALNGDADAEEIADRVRESLSYLRNLEPGLQEIVKECYGKSTRAALGVSVGLVAGSAFFAWFIREKRLGK</sequence>
<feature type="domain" description="Major facilitator superfamily (MFS) profile" evidence="9">
    <location>
        <begin position="87"/>
        <end position="574"/>
    </location>
</feature>
<evidence type="ECO:0000256" key="3">
    <source>
        <dbReference type="ARBA" id="ARBA00022448"/>
    </source>
</evidence>
<dbReference type="PANTHER" id="PTHR23501">
    <property type="entry name" value="MAJOR FACILITATOR SUPERFAMILY"/>
    <property type="match status" value="1"/>
</dbReference>
<dbReference type="InterPro" id="IPR036259">
    <property type="entry name" value="MFS_trans_sf"/>
</dbReference>
<evidence type="ECO:0000256" key="1">
    <source>
        <dbReference type="ARBA" id="ARBA00004127"/>
    </source>
</evidence>
<feature type="transmembrane region" description="Helical" evidence="8">
    <location>
        <begin position="308"/>
        <end position="325"/>
    </location>
</feature>
<feature type="transmembrane region" description="Helical" evidence="8">
    <location>
        <begin position="177"/>
        <end position="198"/>
    </location>
</feature>
<feature type="transmembrane region" description="Helical" evidence="8">
    <location>
        <begin position="346"/>
        <end position="370"/>
    </location>
</feature>
<dbReference type="PANTHER" id="PTHR23501:SF84">
    <property type="entry name" value="VACUOLAR MEMBRANE AMINO ACID UPTAKE TRANSPORTER FNX2"/>
    <property type="match status" value="1"/>
</dbReference>
<dbReference type="Proteomes" id="UP000800094">
    <property type="component" value="Unassembled WGS sequence"/>
</dbReference>